<feature type="signal peptide" evidence="1">
    <location>
        <begin position="1"/>
        <end position="28"/>
    </location>
</feature>
<gene>
    <name evidence="2" type="ORF">H5P30_15735</name>
</gene>
<evidence type="ECO:0000313" key="3">
    <source>
        <dbReference type="Proteomes" id="UP000525652"/>
    </source>
</evidence>
<name>A0A7X1B085_9BACT</name>
<evidence type="ECO:0000313" key="2">
    <source>
        <dbReference type="EMBL" id="MBC2603233.1"/>
    </source>
</evidence>
<evidence type="ECO:0000256" key="1">
    <source>
        <dbReference type="SAM" id="SignalP"/>
    </source>
</evidence>
<reference evidence="2 3" key="1">
    <citation type="submission" date="2020-07" db="EMBL/GenBank/DDBJ databases">
        <authorList>
            <person name="Feng X."/>
        </authorList>
    </citation>
    <scope>NUCLEOTIDE SEQUENCE [LARGE SCALE GENOMIC DNA]</scope>
    <source>
        <strain evidence="2 3">JCM14086</strain>
    </source>
</reference>
<dbReference type="RefSeq" id="WP_185693865.1">
    <property type="nucleotide sequence ID" value="NZ_JACHVA010000124.1"/>
</dbReference>
<dbReference type="AlphaFoldDB" id="A0A7X1B085"/>
<accession>A0A7X1B085</accession>
<organism evidence="2 3">
    <name type="scientific">Puniceicoccus vermicola</name>
    <dbReference type="NCBI Taxonomy" id="388746"/>
    <lineage>
        <taxon>Bacteria</taxon>
        <taxon>Pseudomonadati</taxon>
        <taxon>Verrucomicrobiota</taxon>
        <taxon>Opitutia</taxon>
        <taxon>Puniceicoccales</taxon>
        <taxon>Puniceicoccaceae</taxon>
        <taxon>Puniceicoccus</taxon>
    </lineage>
</organism>
<proteinExistence type="predicted"/>
<keyword evidence="3" id="KW-1185">Reference proteome</keyword>
<comment type="caution">
    <text evidence="2">The sequence shown here is derived from an EMBL/GenBank/DDBJ whole genome shotgun (WGS) entry which is preliminary data.</text>
</comment>
<dbReference type="EMBL" id="JACHVA010000124">
    <property type="protein sequence ID" value="MBC2603233.1"/>
    <property type="molecule type" value="Genomic_DNA"/>
</dbReference>
<feature type="chain" id="PRO_5031573955" evidence="1">
    <location>
        <begin position="29"/>
        <end position="235"/>
    </location>
</feature>
<keyword evidence="1" id="KW-0732">Signal</keyword>
<sequence>MPPPLSYRLRRVLAVGLAAFLCASTSLADEETLMMRGMMLAPSAEDLPEFFVRGSKGLEPLVFGLNGPGKPVRAQAANPLPLFGNKLDEAGEPVIARSVNVPPGATSILLVGMIVRGNAEFFAVPDDFVGARSDDWFFINATETTVALQVGAGTEPILLTPGAALPHRISAEKGTGATVAIIKQEQPGGDWKAFYSAFWPVYQDQRCIVLLYGDSKKIRVKNIFDSVEAESTLPD</sequence>
<protein>
    <submittedName>
        <fullName evidence="2">Uncharacterized protein</fullName>
    </submittedName>
</protein>
<dbReference type="Proteomes" id="UP000525652">
    <property type="component" value="Unassembled WGS sequence"/>
</dbReference>